<evidence type="ECO:0000313" key="3">
    <source>
        <dbReference type="Proteomes" id="UP001139353"/>
    </source>
</evidence>
<organism evidence="2 3">
    <name type="scientific">Scleromatobacter humisilvae</name>
    <dbReference type="NCBI Taxonomy" id="2897159"/>
    <lineage>
        <taxon>Bacteria</taxon>
        <taxon>Pseudomonadati</taxon>
        <taxon>Pseudomonadota</taxon>
        <taxon>Betaproteobacteria</taxon>
        <taxon>Burkholderiales</taxon>
        <taxon>Sphaerotilaceae</taxon>
        <taxon>Scleromatobacter</taxon>
    </lineage>
</organism>
<evidence type="ECO:0000313" key="2">
    <source>
        <dbReference type="EMBL" id="MCK9687294.1"/>
    </source>
</evidence>
<dbReference type="Proteomes" id="UP001139353">
    <property type="component" value="Unassembled WGS sequence"/>
</dbReference>
<evidence type="ECO:0000256" key="1">
    <source>
        <dbReference type="SAM" id="MobiDB-lite"/>
    </source>
</evidence>
<protein>
    <submittedName>
        <fullName evidence="2">Uncharacterized protein</fullName>
    </submittedName>
</protein>
<feature type="region of interest" description="Disordered" evidence="1">
    <location>
        <begin position="79"/>
        <end position="103"/>
    </location>
</feature>
<gene>
    <name evidence="2" type="ORF">LPC04_16430</name>
</gene>
<dbReference type="AlphaFoldDB" id="A0A9X1YIU4"/>
<comment type="caution">
    <text evidence="2">The sequence shown here is derived from an EMBL/GenBank/DDBJ whole genome shotgun (WGS) entry which is preliminary data.</text>
</comment>
<dbReference type="EMBL" id="JAJLJH010000004">
    <property type="protein sequence ID" value="MCK9687294.1"/>
    <property type="molecule type" value="Genomic_DNA"/>
</dbReference>
<accession>A0A9X1YIU4</accession>
<feature type="compositionally biased region" description="Low complexity" evidence="1">
    <location>
        <begin position="79"/>
        <end position="94"/>
    </location>
</feature>
<name>A0A9X1YIU4_9BURK</name>
<keyword evidence="3" id="KW-1185">Reference proteome</keyword>
<sequence length="194" mass="20258">MDDFIAAATGRDGGHDTELMAFAARMASIREKREAELEASLAGATRAKDGPAGNVDFVEVVRHPVDGAVKVDVEVVDAAASGAGSPSSPESPSGDSKEDEPVVVERSDYAVKRVEELSEQLAQLSADKDFKPSDEVIREAADAAKINIKAQNDAKKAQEAAAARAVARDEKKKAAAAEKAATVAGSKRAVKQSQ</sequence>
<dbReference type="RefSeq" id="WP_275683334.1">
    <property type="nucleotide sequence ID" value="NZ_JAJLJH010000004.1"/>
</dbReference>
<proteinExistence type="predicted"/>
<reference evidence="2" key="1">
    <citation type="submission" date="2021-11" db="EMBL/GenBank/DDBJ databases">
        <title>BS-T2-15 a new species belonging to the Comamonadaceae family isolated from the soil of a French oak forest.</title>
        <authorList>
            <person name="Mieszkin S."/>
            <person name="Alain K."/>
        </authorList>
    </citation>
    <scope>NUCLEOTIDE SEQUENCE</scope>
    <source>
        <strain evidence="2">BS-T2-15</strain>
    </source>
</reference>